<dbReference type="EMBL" id="BDIP01001182">
    <property type="protein sequence ID" value="GIQ83793.1"/>
    <property type="molecule type" value="Genomic_DNA"/>
</dbReference>
<dbReference type="GO" id="GO:0005544">
    <property type="term" value="F:calcium-dependent phospholipid binding"/>
    <property type="evidence" value="ECO:0007669"/>
    <property type="project" value="InterPro"/>
</dbReference>
<dbReference type="PANTHER" id="PTHR10502:SF102">
    <property type="entry name" value="ANNEXIN B11"/>
    <property type="match status" value="1"/>
</dbReference>
<dbReference type="AlphaFoldDB" id="A0A9K3CUY7"/>
<keyword evidence="2" id="KW-0677">Repeat</keyword>
<comment type="caution">
    <text evidence="4">The sequence shown here is derived from an EMBL/GenBank/DDBJ whole genome shotgun (WGS) entry which is preliminary data.</text>
</comment>
<dbReference type="Gene3D" id="1.10.220.10">
    <property type="entry name" value="Annexin"/>
    <property type="match status" value="3"/>
</dbReference>
<evidence type="ECO:0008006" key="6">
    <source>
        <dbReference type="Google" id="ProtNLM"/>
    </source>
</evidence>
<organism evidence="4 5">
    <name type="scientific">Kipferlia bialata</name>
    <dbReference type="NCBI Taxonomy" id="797122"/>
    <lineage>
        <taxon>Eukaryota</taxon>
        <taxon>Metamonada</taxon>
        <taxon>Carpediemonas-like organisms</taxon>
        <taxon>Kipferlia</taxon>
    </lineage>
</organism>
<feature type="non-terminal residue" evidence="4">
    <location>
        <position position="1"/>
    </location>
</feature>
<accession>A0A9K3CUY7</accession>
<dbReference type="GO" id="GO:0005737">
    <property type="term" value="C:cytoplasm"/>
    <property type="evidence" value="ECO:0007669"/>
    <property type="project" value="TreeGrafter"/>
</dbReference>
<dbReference type="SMART" id="SM00335">
    <property type="entry name" value="ANX"/>
    <property type="match status" value="3"/>
</dbReference>
<comment type="similarity">
    <text evidence="1">Belongs to the annexin family.</text>
</comment>
<evidence type="ECO:0000256" key="2">
    <source>
        <dbReference type="ARBA" id="ARBA00022737"/>
    </source>
</evidence>
<reference evidence="4 5" key="1">
    <citation type="journal article" date="2018" name="PLoS ONE">
        <title>The draft genome of Kipferlia bialata reveals reductive genome evolution in fornicate parasites.</title>
        <authorList>
            <person name="Tanifuji G."/>
            <person name="Takabayashi S."/>
            <person name="Kume K."/>
            <person name="Takagi M."/>
            <person name="Nakayama T."/>
            <person name="Kamikawa R."/>
            <person name="Inagaki Y."/>
            <person name="Hashimoto T."/>
        </authorList>
    </citation>
    <scope>NUCLEOTIDE SEQUENCE [LARGE SCALE GENOMIC DNA]</scope>
    <source>
        <strain evidence="4">NY0173</strain>
    </source>
</reference>
<dbReference type="GO" id="GO:0005634">
    <property type="term" value="C:nucleus"/>
    <property type="evidence" value="ECO:0007669"/>
    <property type="project" value="TreeGrafter"/>
</dbReference>
<proteinExistence type="inferred from homology"/>
<evidence type="ECO:0000313" key="4">
    <source>
        <dbReference type="EMBL" id="GIQ83793.1"/>
    </source>
</evidence>
<dbReference type="PROSITE" id="PS51897">
    <property type="entry name" value="ANNEXIN_2"/>
    <property type="match status" value="2"/>
</dbReference>
<evidence type="ECO:0000256" key="1">
    <source>
        <dbReference type="ARBA" id="ARBA00007831"/>
    </source>
</evidence>
<dbReference type="OrthoDB" id="37886at2759"/>
<sequence>TLMDVILCRNAAELRAIADQYEHQYHRNMREDILSEFSGKLKRVFIAALSMGREAGPADMSRVNEDVQALRKATKGLGTDEAAVYQILFSRSMLHLRAVFTAFTQAFGKSVRDIMKSEFSGKVCTNDSRLVACLATRYDICGFGRIAAAYDLKYGGAGKCAKDIKGDLSGNYEKLALALLHIQ</sequence>
<dbReference type="PANTHER" id="PTHR10502">
    <property type="entry name" value="ANNEXIN"/>
    <property type="match status" value="1"/>
</dbReference>
<dbReference type="GO" id="GO:0012506">
    <property type="term" value="C:vesicle membrane"/>
    <property type="evidence" value="ECO:0007669"/>
    <property type="project" value="TreeGrafter"/>
</dbReference>
<dbReference type="Pfam" id="PF00191">
    <property type="entry name" value="Annexin"/>
    <property type="match status" value="2"/>
</dbReference>
<evidence type="ECO:0000256" key="3">
    <source>
        <dbReference type="ARBA" id="ARBA00023216"/>
    </source>
</evidence>
<name>A0A9K3CUY7_9EUKA</name>
<dbReference type="SUPFAM" id="SSF47874">
    <property type="entry name" value="Annexin"/>
    <property type="match status" value="1"/>
</dbReference>
<gene>
    <name evidence="4" type="ORF">KIPB_005165</name>
</gene>
<dbReference type="GO" id="GO:0001786">
    <property type="term" value="F:phosphatidylserine binding"/>
    <property type="evidence" value="ECO:0007669"/>
    <property type="project" value="TreeGrafter"/>
</dbReference>
<keyword evidence="5" id="KW-1185">Reference proteome</keyword>
<evidence type="ECO:0000313" key="5">
    <source>
        <dbReference type="Proteomes" id="UP000265618"/>
    </source>
</evidence>
<dbReference type="InterPro" id="IPR018502">
    <property type="entry name" value="Annexin_repeat"/>
</dbReference>
<protein>
    <recommendedName>
        <fullName evidence="6">Annexin</fullName>
    </recommendedName>
</protein>
<dbReference type="InterPro" id="IPR037104">
    <property type="entry name" value="Annexin_sf"/>
</dbReference>
<dbReference type="GO" id="GO:0005509">
    <property type="term" value="F:calcium ion binding"/>
    <property type="evidence" value="ECO:0007669"/>
    <property type="project" value="InterPro"/>
</dbReference>
<dbReference type="GO" id="GO:0005886">
    <property type="term" value="C:plasma membrane"/>
    <property type="evidence" value="ECO:0007669"/>
    <property type="project" value="TreeGrafter"/>
</dbReference>
<keyword evidence="3" id="KW-0041">Annexin</keyword>
<dbReference type="Proteomes" id="UP000265618">
    <property type="component" value="Unassembled WGS sequence"/>
</dbReference>